<evidence type="ECO:0000313" key="1">
    <source>
        <dbReference type="EMBL" id="MBL0745826.1"/>
    </source>
</evidence>
<proteinExistence type="predicted"/>
<evidence type="ECO:0000313" key="2">
    <source>
        <dbReference type="Proteomes" id="UP000613030"/>
    </source>
</evidence>
<dbReference type="InterPro" id="IPR036641">
    <property type="entry name" value="HPT_dom_sf"/>
</dbReference>
<dbReference type="RefSeq" id="WP_202016475.1">
    <property type="nucleotide sequence ID" value="NZ_JAERRB010000020.1"/>
</dbReference>
<comment type="caution">
    <text evidence="1">The sequence shown here is derived from an EMBL/GenBank/DDBJ whole genome shotgun (WGS) entry which is preliminary data.</text>
</comment>
<gene>
    <name evidence="1" type="ORF">JI741_31620</name>
</gene>
<accession>A0ABS1L2C2</accession>
<organism evidence="1 2">
    <name type="scientific">Chryseolinea lacunae</name>
    <dbReference type="NCBI Taxonomy" id="2801331"/>
    <lineage>
        <taxon>Bacteria</taxon>
        <taxon>Pseudomonadati</taxon>
        <taxon>Bacteroidota</taxon>
        <taxon>Cytophagia</taxon>
        <taxon>Cytophagales</taxon>
        <taxon>Fulvivirgaceae</taxon>
        <taxon>Chryseolinea</taxon>
    </lineage>
</organism>
<dbReference type="SUPFAM" id="SSF47226">
    <property type="entry name" value="Histidine-containing phosphotransfer domain, HPT domain"/>
    <property type="match status" value="1"/>
</dbReference>
<protein>
    <recommendedName>
        <fullName evidence="3">HPt domain-containing protein</fullName>
    </recommendedName>
</protein>
<sequence length="134" mass="15451">MKINMSTTGSAPHTEHFFDLHKFMRLTDQNDQIMFETCEAFVTYTPAMVQELRHEAERCDPEGLRKALHKLKSSTAMFAVEGLTVEMSGLDKCDFMDTEVLKHRICLIVGHVERLVMEVRMFLMSMTITASKKF</sequence>
<dbReference type="EMBL" id="JAERRB010000020">
    <property type="protein sequence ID" value="MBL0745826.1"/>
    <property type="molecule type" value="Genomic_DNA"/>
</dbReference>
<name>A0ABS1L2C2_9BACT</name>
<keyword evidence="2" id="KW-1185">Reference proteome</keyword>
<reference evidence="1 2" key="1">
    <citation type="submission" date="2021-01" db="EMBL/GenBank/DDBJ databases">
        <title>Chryseolinea sp. Jin1 Genome sequencing and assembly.</title>
        <authorList>
            <person name="Kim I."/>
        </authorList>
    </citation>
    <scope>NUCLEOTIDE SEQUENCE [LARGE SCALE GENOMIC DNA]</scope>
    <source>
        <strain evidence="1 2">Jin1</strain>
    </source>
</reference>
<dbReference type="Gene3D" id="1.20.120.160">
    <property type="entry name" value="HPT domain"/>
    <property type="match status" value="1"/>
</dbReference>
<evidence type="ECO:0008006" key="3">
    <source>
        <dbReference type="Google" id="ProtNLM"/>
    </source>
</evidence>
<dbReference type="Proteomes" id="UP000613030">
    <property type="component" value="Unassembled WGS sequence"/>
</dbReference>